<dbReference type="AlphaFoldDB" id="A0A645JHZ0"/>
<reference evidence="1" key="1">
    <citation type="submission" date="2019-08" db="EMBL/GenBank/DDBJ databases">
        <authorList>
            <person name="Kucharzyk K."/>
            <person name="Murdoch R.W."/>
            <person name="Higgins S."/>
            <person name="Loffler F."/>
        </authorList>
    </citation>
    <scope>NUCLEOTIDE SEQUENCE</scope>
</reference>
<sequence>MAQIPFDVCGVCYSACLYKEHCRLVIVEYSVQCLEEVSLCTGAEDRPPAYLNYFKAFFPYNVPVYSGFSEFVHEDSSPLTIRNCFKKILEQGGLSASEEA</sequence>
<evidence type="ECO:0000313" key="1">
    <source>
        <dbReference type="EMBL" id="MPN62720.1"/>
    </source>
</evidence>
<accession>A0A645JHZ0</accession>
<gene>
    <name evidence="1" type="ORF">SDC9_210473</name>
</gene>
<name>A0A645JHZ0_9ZZZZ</name>
<protein>
    <submittedName>
        <fullName evidence="1">Uncharacterized protein</fullName>
    </submittedName>
</protein>
<dbReference type="EMBL" id="VSSQ01141150">
    <property type="protein sequence ID" value="MPN62720.1"/>
    <property type="molecule type" value="Genomic_DNA"/>
</dbReference>
<organism evidence="1">
    <name type="scientific">bioreactor metagenome</name>
    <dbReference type="NCBI Taxonomy" id="1076179"/>
    <lineage>
        <taxon>unclassified sequences</taxon>
        <taxon>metagenomes</taxon>
        <taxon>ecological metagenomes</taxon>
    </lineage>
</organism>
<proteinExistence type="predicted"/>
<comment type="caution">
    <text evidence="1">The sequence shown here is derived from an EMBL/GenBank/DDBJ whole genome shotgun (WGS) entry which is preliminary data.</text>
</comment>